<dbReference type="EMBL" id="CABPSK010000001">
    <property type="protein sequence ID" value="VVD77534.1"/>
    <property type="molecule type" value="Genomic_DNA"/>
</dbReference>
<gene>
    <name evidence="3" type="ORF">PPN31114_00952</name>
</gene>
<organism evidence="3 4">
    <name type="scientific">Pandoraea pneumonica</name>
    <dbReference type="NCBI Taxonomy" id="2508299"/>
    <lineage>
        <taxon>Bacteria</taxon>
        <taxon>Pseudomonadati</taxon>
        <taxon>Pseudomonadota</taxon>
        <taxon>Betaproteobacteria</taxon>
        <taxon>Burkholderiales</taxon>
        <taxon>Burkholderiaceae</taxon>
        <taxon>Pandoraea</taxon>
    </lineage>
</organism>
<dbReference type="RefSeq" id="WP_150678299.1">
    <property type="nucleotide sequence ID" value="NZ_CABPSK010000001.1"/>
</dbReference>
<feature type="region of interest" description="Disordered" evidence="1">
    <location>
        <begin position="185"/>
        <end position="205"/>
    </location>
</feature>
<keyword evidence="4" id="KW-1185">Reference proteome</keyword>
<dbReference type="GeneID" id="300403010"/>
<feature type="chain" id="PRO_5022954104" description="DUF5666 domain-containing protein" evidence="2">
    <location>
        <begin position="22"/>
        <end position="205"/>
    </location>
</feature>
<dbReference type="OrthoDB" id="8684916at2"/>
<evidence type="ECO:0000256" key="1">
    <source>
        <dbReference type="SAM" id="MobiDB-lite"/>
    </source>
</evidence>
<dbReference type="Proteomes" id="UP000366945">
    <property type="component" value="Unassembled WGS sequence"/>
</dbReference>
<reference evidence="3 4" key="1">
    <citation type="submission" date="2019-08" db="EMBL/GenBank/DDBJ databases">
        <authorList>
            <person name="Peeters C."/>
        </authorList>
    </citation>
    <scope>NUCLEOTIDE SEQUENCE [LARGE SCALE GENOMIC DNA]</scope>
    <source>
        <strain evidence="3 4">LMG 31114</strain>
    </source>
</reference>
<feature type="compositionally biased region" description="Pro residues" evidence="1">
    <location>
        <begin position="195"/>
        <end position="205"/>
    </location>
</feature>
<proteinExistence type="predicted"/>
<evidence type="ECO:0000313" key="4">
    <source>
        <dbReference type="Proteomes" id="UP000366945"/>
    </source>
</evidence>
<sequence length="205" mass="21651">MKLTQAMILAGLLSLGQAAYAQTQTAPPPAPIVRGGVVEFRTTLLGVDAKNRTIQVADDHGKPVTFVVGPEVRNFEQMRKGDKVVVAYERAIAISVAPGNGIRSSVVTEDANRATPGNRPAADASRNIKVVATVQKIDRSANVITLRGPKRVVDIAVQDPSLLNGVKVGDSVNVDYTEAVAVAVTQDPDAKRKWAPPPPPPAPKP</sequence>
<evidence type="ECO:0008006" key="5">
    <source>
        <dbReference type="Google" id="ProtNLM"/>
    </source>
</evidence>
<name>A0A5E4STG8_9BURK</name>
<evidence type="ECO:0000256" key="2">
    <source>
        <dbReference type="SAM" id="SignalP"/>
    </source>
</evidence>
<feature type="signal peptide" evidence="2">
    <location>
        <begin position="1"/>
        <end position="21"/>
    </location>
</feature>
<accession>A0A5E4STG8</accession>
<dbReference type="AlphaFoldDB" id="A0A5E4STG8"/>
<protein>
    <recommendedName>
        <fullName evidence="5">DUF5666 domain-containing protein</fullName>
    </recommendedName>
</protein>
<evidence type="ECO:0000313" key="3">
    <source>
        <dbReference type="EMBL" id="VVD77534.1"/>
    </source>
</evidence>
<keyword evidence="2" id="KW-0732">Signal</keyword>